<feature type="domain" description="DUF6471" evidence="1">
    <location>
        <begin position="4"/>
        <end position="66"/>
    </location>
</feature>
<keyword evidence="3" id="KW-1185">Reference proteome</keyword>
<accession>A4G760</accession>
<reference evidence="2 3" key="1">
    <citation type="journal article" date="2007" name="PLoS Genet.">
        <title>A tale of two oxidation states: bacterial colonization of arsenic-rich environments.</title>
        <authorList>
            <person name="Muller D."/>
            <person name="Medigue C."/>
            <person name="Koechler S."/>
            <person name="Barbe V."/>
            <person name="Barakat M."/>
            <person name="Talla E."/>
            <person name="Bonnefoy V."/>
            <person name="Krin E."/>
            <person name="Arsene-Ploetze F."/>
            <person name="Carapito C."/>
            <person name="Chandler M."/>
            <person name="Cournoyer B."/>
            <person name="Cruveiller S."/>
            <person name="Dossat C."/>
            <person name="Duval S."/>
            <person name="Heymann M."/>
            <person name="Leize E."/>
            <person name="Lieutaud A."/>
            <person name="Lievremont D."/>
            <person name="Makita Y."/>
            <person name="Mangenot S."/>
            <person name="Nitschke W."/>
            <person name="Ortet P."/>
            <person name="Perdrial N."/>
            <person name="Schoepp B."/>
            <person name="Siguier N."/>
            <person name="Simeonova D.D."/>
            <person name="Rouy Z."/>
            <person name="Segurens B."/>
            <person name="Turlin E."/>
            <person name="Vallenet D."/>
            <person name="Van Dorsselaer A."/>
            <person name="Weiss S."/>
            <person name="Weissenbach J."/>
            <person name="Lett M.C."/>
            <person name="Danchin A."/>
            <person name="Bertin P.N."/>
        </authorList>
    </citation>
    <scope>NUCLEOTIDE SEQUENCE [LARGE SCALE GENOMIC DNA]</scope>
    <source>
        <strain evidence="3">ULPAs1</strain>
    </source>
</reference>
<dbReference type="AlphaFoldDB" id="A4G760"/>
<dbReference type="InterPro" id="IPR045526">
    <property type="entry name" value="DUF6471"/>
</dbReference>
<dbReference type="KEGG" id="har:HEAR2212"/>
<proteinExistence type="predicted"/>
<dbReference type="HOGENOM" id="CLU_169481_2_1_4"/>
<gene>
    <name evidence="2" type="ordered locus">HEAR2212</name>
</gene>
<dbReference type="Pfam" id="PF20075">
    <property type="entry name" value="DUF6471"/>
    <property type="match status" value="1"/>
</dbReference>
<protein>
    <recommendedName>
        <fullName evidence="1">DUF6471 domain-containing protein</fullName>
    </recommendedName>
</protein>
<sequence>MLTWEVEARRILRAELARAGVGYKTLAVRLAALGVEESEANLSNKIARGKFSFVFFLQCMKAIGIKCVDIDTKIDSAVLEKK</sequence>
<organism evidence="2 3">
    <name type="scientific">Herminiimonas arsenicoxydans</name>
    <dbReference type="NCBI Taxonomy" id="204773"/>
    <lineage>
        <taxon>Bacteria</taxon>
        <taxon>Pseudomonadati</taxon>
        <taxon>Pseudomonadota</taxon>
        <taxon>Betaproteobacteria</taxon>
        <taxon>Burkholderiales</taxon>
        <taxon>Oxalobacteraceae</taxon>
        <taxon>Herminiimonas</taxon>
    </lineage>
</organism>
<dbReference type="STRING" id="204773.HEAR2212"/>
<evidence type="ECO:0000259" key="1">
    <source>
        <dbReference type="Pfam" id="PF20075"/>
    </source>
</evidence>
<dbReference type="eggNOG" id="ENOG50332T6">
    <property type="taxonomic scope" value="Bacteria"/>
</dbReference>
<name>A4G760_HERAR</name>
<evidence type="ECO:0000313" key="3">
    <source>
        <dbReference type="Proteomes" id="UP000006697"/>
    </source>
</evidence>
<dbReference type="Proteomes" id="UP000006697">
    <property type="component" value="Chromosome"/>
</dbReference>
<dbReference type="OrthoDB" id="9009595at2"/>
<evidence type="ECO:0000313" key="2">
    <source>
        <dbReference type="EMBL" id="CAL62347.1"/>
    </source>
</evidence>
<dbReference type="EMBL" id="CU207211">
    <property type="protein sequence ID" value="CAL62347.1"/>
    <property type="molecule type" value="Genomic_DNA"/>
</dbReference>